<accession>A0A383DIE5</accession>
<sequence length="179" mass="19445">MAKAGWTQIDSTPPLGLPMGGRGPRFLPGTEVIDRLVAQAVVLEDAKGAQTLWISIDMIGMAWPQTSGIRQELSAMTGIPFDAIVINFSHTHSGPMSGFEGYATTKQKPEDLVAYEADLIQRCLKMSIDAVETLQDVSVRVCHGTSQIGINRRRRDADGAMGMGPNPDGFYNPDLWVLD</sequence>
<evidence type="ECO:0000256" key="1">
    <source>
        <dbReference type="SAM" id="MobiDB-lite"/>
    </source>
</evidence>
<evidence type="ECO:0008006" key="3">
    <source>
        <dbReference type="Google" id="ProtNLM"/>
    </source>
</evidence>
<protein>
    <recommendedName>
        <fullName evidence="3">Neutral/alkaline non-lysosomal ceramidase N-terminal domain-containing protein</fullName>
    </recommendedName>
</protein>
<dbReference type="EMBL" id="UINC01217597">
    <property type="protein sequence ID" value="SVE44257.1"/>
    <property type="molecule type" value="Genomic_DNA"/>
</dbReference>
<name>A0A383DIE5_9ZZZZ</name>
<reference evidence="2" key="1">
    <citation type="submission" date="2018-05" db="EMBL/GenBank/DDBJ databases">
        <authorList>
            <person name="Lanie J.A."/>
            <person name="Ng W.-L."/>
            <person name="Kazmierczak K.M."/>
            <person name="Andrzejewski T.M."/>
            <person name="Davidsen T.M."/>
            <person name="Wayne K.J."/>
            <person name="Tettelin H."/>
            <person name="Glass J.I."/>
            <person name="Rusch D."/>
            <person name="Podicherti R."/>
            <person name="Tsui H.-C.T."/>
            <person name="Winkler M.E."/>
        </authorList>
    </citation>
    <scope>NUCLEOTIDE SEQUENCE</scope>
</reference>
<feature type="region of interest" description="Disordered" evidence="1">
    <location>
        <begin position="1"/>
        <end position="21"/>
    </location>
</feature>
<gene>
    <name evidence="2" type="ORF">METZ01_LOCUS497111</name>
</gene>
<proteinExistence type="predicted"/>
<organism evidence="2">
    <name type="scientific">marine metagenome</name>
    <dbReference type="NCBI Taxonomy" id="408172"/>
    <lineage>
        <taxon>unclassified sequences</taxon>
        <taxon>metagenomes</taxon>
        <taxon>ecological metagenomes</taxon>
    </lineage>
</organism>
<dbReference type="AlphaFoldDB" id="A0A383DIE5"/>
<feature type="non-terminal residue" evidence="2">
    <location>
        <position position="179"/>
    </location>
</feature>
<evidence type="ECO:0000313" key="2">
    <source>
        <dbReference type="EMBL" id="SVE44257.1"/>
    </source>
</evidence>